<evidence type="ECO:0000256" key="6">
    <source>
        <dbReference type="ARBA" id="ARBA00023163"/>
    </source>
</evidence>
<organism evidence="9 10">
    <name type="scientific">Ancylomarina euxinus</name>
    <dbReference type="NCBI Taxonomy" id="2283627"/>
    <lineage>
        <taxon>Bacteria</taxon>
        <taxon>Pseudomonadati</taxon>
        <taxon>Bacteroidota</taxon>
        <taxon>Bacteroidia</taxon>
        <taxon>Marinilabiliales</taxon>
        <taxon>Marinifilaceae</taxon>
        <taxon>Ancylomarina</taxon>
    </lineage>
</organism>
<dbReference type="PANTHER" id="PTHR10102">
    <property type="entry name" value="DNA-DIRECTED RNA POLYMERASE, MITOCHONDRIAL"/>
    <property type="match status" value="1"/>
</dbReference>
<name>A0A425Y8G6_9BACT</name>
<evidence type="ECO:0000313" key="9">
    <source>
        <dbReference type="EMBL" id="RRG24811.1"/>
    </source>
</evidence>
<reference evidence="9 10" key="1">
    <citation type="submission" date="2018-07" db="EMBL/GenBank/DDBJ databases">
        <title>Draft genome sequence of Ancylomarina sp. M1P.</title>
        <authorList>
            <person name="Yadav S."/>
            <person name="Villanueva L."/>
            <person name="Damste J.S.S."/>
        </authorList>
    </citation>
    <scope>NUCLEOTIDE SEQUENCE [LARGE SCALE GENOMIC DNA]</scope>
    <source>
        <strain evidence="9 10">M1P</strain>
    </source>
</reference>
<protein>
    <recommendedName>
        <fullName evidence="2">DNA-directed RNA polymerase</fullName>
        <ecNumber evidence="2">2.7.7.6</ecNumber>
    </recommendedName>
</protein>
<gene>
    <name evidence="9" type="ORF">DWB61_02035</name>
</gene>
<dbReference type="GO" id="GO:0006351">
    <property type="term" value="P:DNA-templated transcription"/>
    <property type="evidence" value="ECO:0007669"/>
    <property type="project" value="InterPro"/>
</dbReference>
<keyword evidence="6" id="KW-0804">Transcription</keyword>
<evidence type="ECO:0000256" key="1">
    <source>
        <dbReference type="ARBA" id="ARBA00009493"/>
    </source>
</evidence>
<dbReference type="GO" id="GO:0003899">
    <property type="term" value="F:DNA-directed RNA polymerase activity"/>
    <property type="evidence" value="ECO:0007669"/>
    <property type="project" value="UniProtKB-EC"/>
</dbReference>
<dbReference type="OrthoDB" id="568971at2"/>
<proteinExistence type="inferred from homology"/>
<dbReference type="GO" id="GO:0003677">
    <property type="term" value="F:DNA binding"/>
    <property type="evidence" value="ECO:0007669"/>
    <property type="project" value="InterPro"/>
</dbReference>
<dbReference type="Pfam" id="PF00940">
    <property type="entry name" value="RNA_pol"/>
    <property type="match status" value="1"/>
</dbReference>
<dbReference type="Gene3D" id="1.10.150.20">
    <property type="entry name" value="5' to 3' exonuclease, C-terminal subdomain"/>
    <property type="match status" value="1"/>
</dbReference>
<evidence type="ECO:0000256" key="4">
    <source>
        <dbReference type="ARBA" id="ARBA00022679"/>
    </source>
</evidence>
<dbReference type="EMBL" id="QQWG01000001">
    <property type="protein sequence ID" value="RRG24811.1"/>
    <property type="molecule type" value="Genomic_DNA"/>
</dbReference>
<evidence type="ECO:0000313" key="10">
    <source>
        <dbReference type="Proteomes" id="UP000285794"/>
    </source>
</evidence>
<keyword evidence="3" id="KW-0240">DNA-directed RNA polymerase</keyword>
<feature type="domain" description="DNA-directed RNA polymerase C-terminal" evidence="8">
    <location>
        <begin position="349"/>
        <end position="734"/>
    </location>
</feature>
<dbReference type="InterPro" id="IPR002092">
    <property type="entry name" value="DNA-dir_Rpol_phage-type"/>
</dbReference>
<dbReference type="RefSeq" id="WP_125029223.1">
    <property type="nucleotide sequence ID" value="NZ_JAPXVP010000001.1"/>
</dbReference>
<comment type="catalytic activity">
    <reaction evidence="7">
        <text>RNA(n) + a ribonucleoside 5'-triphosphate = RNA(n+1) + diphosphate</text>
        <dbReference type="Rhea" id="RHEA:21248"/>
        <dbReference type="Rhea" id="RHEA-COMP:14527"/>
        <dbReference type="Rhea" id="RHEA-COMP:17342"/>
        <dbReference type="ChEBI" id="CHEBI:33019"/>
        <dbReference type="ChEBI" id="CHEBI:61557"/>
        <dbReference type="ChEBI" id="CHEBI:140395"/>
        <dbReference type="EC" id="2.7.7.6"/>
    </reaction>
</comment>
<comment type="caution">
    <text evidence="9">The sequence shown here is derived from an EMBL/GenBank/DDBJ whole genome shotgun (WGS) entry which is preliminary data.</text>
</comment>
<dbReference type="PANTHER" id="PTHR10102:SF0">
    <property type="entry name" value="DNA-DIRECTED RNA POLYMERASE, MITOCHONDRIAL"/>
    <property type="match status" value="1"/>
</dbReference>
<dbReference type="SUPFAM" id="SSF56672">
    <property type="entry name" value="DNA/RNA polymerases"/>
    <property type="match status" value="1"/>
</dbReference>
<comment type="similarity">
    <text evidence="1">Belongs to the phage and mitochondrial RNA polymerase family.</text>
</comment>
<evidence type="ECO:0000256" key="7">
    <source>
        <dbReference type="ARBA" id="ARBA00048552"/>
    </source>
</evidence>
<dbReference type="InterPro" id="IPR043502">
    <property type="entry name" value="DNA/RNA_pol_sf"/>
</dbReference>
<evidence type="ECO:0000256" key="5">
    <source>
        <dbReference type="ARBA" id="ARBA00022695"/>
    </source>
</evidence>
<dbReference type="Proteomes" id="UP000285794">
    <property type="component" value="Unassembled WGS sequence"/>
</dbReference>
<evidence type="ECO:0000259" key="8">
    <source>
        <dbReference type="Pfam" id="PF00940"/>
    </source>
</evidence>
<dbReference type="InterPro" id="IPR046950">
    <property type="entry name" value="DNA-dir_Rpol_C_phage-type"/>
</dbReference>
<dbReference type="AlphaFoldDB" id="A0A425Y8G6"/>
<evidence type="ECO:0000256" key="3">
    <source>
        <dbReference type="ARBA" id="ARBA00022478"/>
    </source>
</evidence>
<dbReference type="EC" id="2.7.7.6" evidence="2"/>
<keyword evidence="4" id="KW-0808">Transferase</keyword>
<evidence type="ECO:0000256" key="2">
    <source>
        <dbReference type="ARBA" id="ARBA00012418"/>
    </source>
</evidence>
<dbReference type="Gene3D" id="3.30.70.370">
    <property type="match status" value="1"/>
</dbReference>
<sequence>MDRTKILKNELLIHEASNIIPHVKNWIYNGCARKYRTLLKTYFNDDEIIKTKITEILFLLSYLTNIDSHSGGNGSIKTRHKHINLIQNKILTELSFEHTWRFVEIIVDASQYFCLNESGDDNSGTYKRQVFYSCNIPNDILNDISVQSYKSFFPSPLTEQPVDWKYENNTISGGYQHIQYEMIRSHVRDIDYSLYSKNVFDSINYIQSTAWCINESVLMRIEQDLVEPRYNDFVKFNKPDNKSCKLEIDLNDSSLKISESERAKIKDNRKIYLQSLELYKAYYNQYESALSNYRTHKLAIKLAKKYIDKTIYFPHSYDSRGRIYPIPSILSPQGTDAIKAMLEYAQGEQLTKNGENWCWAYLASLYGDDKLPFTHRVQRGKEMLNTSYKQADKPYQFLSHQIEMQNFINDSNYKIKTRIHLDACNSGSQFTSAITGDIAGCEATNVIPTFDKNGNQKREDIYIRIAETSIDLIDDELNELKFKMNMKNEFQHEDKIEKLEILMKLLETNGRSICKTPVMISNYGGTTIGMSDLIWKSIIQNNIDTHWITKESALHLSRIIGEAIYGELNGGKAFEKYIQEMNSILTKSNKAISWKTSDGFMVNHVKYKEASKKQITLKLPNSEKQINIFQKDRSSIIDSKKMRRAISPNFIHSLDADLLRRVALRLRNNNIKSSDWIHDSFGCHPNHVDKMLVIIKKEFIALIKTNPIEFLHEQLISQLDDSTAQVKKIDKIKLPYQNDNKNTIEIKLDLMKKNEYFFS</sequence>
<accession>A0A425Y8G6</accession>
<dbReference type="GO" id="GO:0000428">
    <property type="term" value="C:DNA-directed RNA polymerase complex"/>
    <property type="evidence" value="ECO:0007669"/>
    <property type="project" value="UniProtKB-KW"/>
</dbReference>
<keyword evidence="5" id="KW-0548">Nucleotidyltransferase</keyword>
<keyword evidence="10" id="KW-1185">Reference proteome</keyword>